<evidence type="ECO:0000313" key="3">
    <source>
        <dbReference type="EMBL" id="MBO0611000.1"/>
    </source>
</evidence>
<sequence length="468" mass="47785">MTRSARPGTAVVVLLGLLGGYLAFDALDVVPGMLTTAEPWPEAAPFPTAPGAVEAPPPETVFPVLPQSAPVPDADDIQSEVADLVGDDRLGSRVGVVVADAITGETLGASDEDQLMTPASAQKILTGVAALSSPLADRTLATTVVRSEDTLTLVGGGDMMLAAGKGKPEQVNGHAGLADLADQVAATLRADGTSQVRLTIDDTLFSGPAIAPAVPSANMAYIGEAAPLGVNIGLAGDSYSPSGPWAPDPARRAGEIFAGHLRDRGVEVRTVTRGTAPESAEKIGEVRSAPVAEITEFFLHTSNNTMTEVICRLVAVEAGAPGSNEAGTEAVTAAVEELGVDLDGADLKDCSGLGDGSRLSARQLADVVRLTIDPAHPELRDVAVGMPVGGLNGTLYDRFRGDNPARGLVRAKTGSLSKTRALAGTVVTADQRQLVFVVLADSIPDYAEGAVPVYDAFVGSLAAYSVAA</sequence>
<evidence type="ECO:0000313" key="4">
    <source>
        <dbReference type="Proteomes" id="UP000664617"/>
    </source>
</evidence>
<reference evidence="4" key="2">
    <citation type="submission" date="2023-07" db="EMBL/GenBank/DDBJ databases">
        <title>Myceligenerans salitolerans sp. nov., a halotolerant actinomycete isolated from a salt lake in Xinjiang, China.</title>
        <authorList>
            <person name="Guan T."/>
        </authorList>
    </citation>
    <scope>NUCLEOTIDE SEQUENCE [LARGE SCALE GENOMIC DNA]</scope>
    <source>
        <strain evidence="4">XHU 5031</strain>
    </source>
</reference>
<keyword evidence="2 3" id="KW-0378">Hydrolase</keyword>
<organism evidence="3 4">
    <name type="scientific">Myceligenerans salitolerans</name>
    <dbReference type="NCBI Taxonomy" id="1230528"/>
    <lineage>
        <taxon>Bacteria</taxon>
        <taxon>Bacillati</taxon>
        <taxon>Actinomycetota</taxon>
        <taxon>Actinomycetes</taxon>
        <taxon>Micrococcales</taxon>
        <taxon>Promicromonosporaceae</taxon>
        <taxon>Myceligenerans</taxon>
    </lineage>
</organism>
<protein>
    <submittedName>
        <fullName evidence="3">D-alanyl-D-alanine carboxypeptidase/D-alanyl-D-alanine-endopeptidase</fullName>
        <ecNumber evidence="3">3.4.16.4</ecNumber>
    </submittedName>
</protein>
<dbReference type="SUPFAM" id="SSF56601">
    <property type="entry name" value="beta-lactamase/transpeptidase-like"/>
    <property type="match status" value="1"/>
</dbReference>
<comment type="similarity">
    <text evidence="1">Belongs to the peptidase S13 family.</text>
</comment>
<dbReference type="Proteomes" id="UP000664617">
    <property type="component" value="Unassembled WGS sequence"/>
</dbReference>
<dbReference type="Pfam" id="PF02113">
    <property type="entry name" value="Peptidase_S13"/>
    <property type="match status" value="2"/>
</dbReference>
<dbReference type="GO" id="GO:0009002">
    <property type="term" value="F:serine-type D-Ala-D-Ala carboxypeptidase activity"/>
    <property type="evidence" value="ECO:0007669"/>
    <property type="project" value="UniProtKB-EC"/>
</dbReference>
<dbReference type="InterPro" id="IPR000667">
    <property type="entry name" value="Peptidase_S13"/>
</dbReference>
<gene>
    <name evidence="3" type="primary">dacB</name>
    <name evidence="3" type="ORF">J0911_18405</name>
</gene>
<dbReference type="PANTHER" id="PTHR30023:SF0">
    <property type="entry name" value="PENICILLIN-SENSITIVE CARBOXYPEPTIDASE A"/>
    <property type="match status" value="1"/>
</dbReference>
<dbReference type="EC" id="3.4.16.4" evidence="3"/>
<keyword evidence="3" id="KW-0121">Carboxypeptidase</keyword>
<evidence type="ECO:0000256" key="1">
    <source>
        <dbReference type="ARBA" id="ARBA00006096"/>
    </source>
</evidence>
<dbReference type="RefSeq" id="WP_207276956.1">
    <property type="nucleotide sequence ID" value="NZ_JAFMPK010000048.1"/>
</dbReference>
<name>A0ABS3IDI7_9MICO</name>
<accession>A0ABS3IDI7</accession>
<dbReference type="Gene3D" id="3.40.710.10">
    <property type="entry name" value="DD-peptidase/beta-lactamase superfamily"/>
    <property type="match status" value="2"/>
</dbReference>
<dbReference type="PANTHER" id="PTHR30023">
    <property type="entry name" value="D-ALANYL-D-ALANINE CARBOXYPEPTIDASE"/>
    <property type="match status" value="1"/>
</dbReference>
<proteinExistence type="inferred from homology"/>
<dbReference type="PRINTS" id="PR00922">
    <property type="entry name" value="DADACBPTASE3"/>
</dbReference>
<dbReference type="InterPro" id="IPR012338">
    <property type="entry name" value="Beta-lactam/transpept-like"/>
</dbReference>
<reference evidence="3 4" key="1">
    <citation type="submission" date="2021-03" db="EMBL/GenBank/DDBJ databases">
        <authorList>
            <person name="Xin L."/>
        </authorList>
    </citation>
    <scope>NUCLEOTIDE SEQUENCE [LARGE SCALE GENOMIC DNA]</scope>
    <source>
        <strain evidence="3 4">XHU 5031</strain>
    </source>
</reference>
<keyword evidence="4" id="KW-1185">Reference proteome</keyword>
<comment type="caution">
    <text evidence="3">The sequence shown here is derived from an EMBL/GenBank/DDBJ whole genome shotgun (WGS) entry which is preliminary data.</text>
</comment>
<dbReference type="NCBIfam" id="TIGR00666">
    <property type="entry name" value="PBP4"/>
    <property type="match status" value="1"/>
</dbReference>
<keyword evidence="3" id="KW-0645">Protease</keyword>
<evidence type="ECO:0000256" key="2">
    <source>
        <dbReference type="ARBA" id="ARBA00022801"/>
    </source>
</evidence>
<dbReference type="EMBL" id="JAFMPK010000048">
    <property type="protein sequence ID" value="MBO0611000.1"/>
    <property type="molecule type" value="Genomic_DNA"/>
</dbReference>